<sequence length="449" mass="49161">MYRASAAIQHWLEKSTCDEEVDDIGTPEIASRMPCVSDQTSSKKRTLDMTVPLLSAARSSSPKKPELDSAGGNSDSSYMAIVSLDINLDSTTRPGPVKDTVGLQRLDKPVQFGSLDDNAEEGQLPEDARDLFSKIWTTVNFHQDIYPAEIQDEIVRLNHKISPSSFRRAEHRDPGLGGEGSGEANLGQDAAHDPFFDSLPIWALPLAANHSSIPPTRLARAEFQHARHLVGVARECLALRRSEASWNSKVHEPLLALALWKYRNNVTFENATSARILPAFIPALVIGEAIESKMVDFVLSPNFVADDCAASQTTHSNAIIDTAIQNKLATQPSAGLCNLGINQTDYPPLLRAPAAITVETKIGGTSSEEGRLQLGIWTAAWHIRMAALGWSLYFAADRGHKIEILGTMQIGMTDTVQGIYRLLAVLRLLAEWIETEFRKWVISAFSPGA</sequence>
<dbReference type="AlphaFoldDB" id="A0A175W921"/>
<dbReference type="Pfam" id="PF20516">
    <property type="entry name" value="PDDEXK_12"/>
    <property type="match status" value="2"/>
</dbReference>
<gene>
    <name evidence="3" type="ORF">MMYC01_202303</name>
</gene>
<evidence type="ECO:0000313" key="3">
    <source>
        <dbReference type="EMBL" id="KXX79951.1"/>
    </source>
</evidence>
<dbReference type="Proteomes" id="UP000078237">
    <property type="component" value="Unassembled WGS sequence"/>
</dbReference>
<organism evidence="3 4">
    <name type="scientific">Madurella mycetomatis</name>
    <dbReference type="NCBI Taxonomy" id="100816"/>
    <lineage>
        <taxon>Eukaryota</taxon>
        <taxon>Fungi</taxon>
        <taxon>Dikarya</taxon>
        <taxon>Ascomycota</taxon>
        <taxon>Pezizomycotina</taxon>
        <taxon>Sordariomycetes</taxon>
        <taxon>Sordariomycetidae</taxon>
        <taxon>Sordariales</taxon>
        <taxon>Sordariales incertae sedis</taxon>
        <taxon>Madurella</taxon>
    </lineage>
</organism>
<feature type="region of interest" description="Disordered" evidence="1">
    <location>
        <begin position="165"/>
        <end position="189"/>
    </location>
</feature>
<dbReference type="STRING" id="100816.A0A175W921"/>
<comment type="caution">
    <text evidence="3">The sequence shown here is derived from an EMBL/GenBank/DDBJ whole genome shotgun (WGS) entry which is preliminary data.</text>
</comment>
<accession>A0A175W921</accession>
<dbReference type="VEuPathDB" id="FungiDB:MMYC01_202303"/>
<keyword evidence="4" id="KW-1185">Reference proteome</keyword>
<reference evidence="3 4" key="1">
    <citation type="journal article" date="2016" name="Genome Announc.">
        <title>Genome Sequence of Madurella mycetomatis mm55, Isolated from a Human Mycetoma Case in Sudan.</title>
        <authorList>
            <person name="Smit S."/>
            <person name="Derks M.F."/>
            <person name="Bervoets S."/>
            <person name="Fahal A."/>
            <person name="van Leeuwen W."/>
            <person name="van Belkum A."/>
            <person name="van de Sande W.W."/>
        </authorList>
    </citation>
    <scope>NUCLEOTIDE SEQUENCE [LARGE SCALE GENOMIC DNA]</scope>
    <source>
        <strain evidence="4">mm55</strain>
    </source>
</reference>
<feature type="domain" description="PD-(D/E)XK nuclease-like" evidence="2">
    <location>
        <begin position="218"/>
        <end position="388"/>
    </location>
</feature>
<name>A0A175W921_9PEZI</name>
<feature type="domain" description="PD-(D/E)XK nuclease-like" evidence="2">
    <location>
        <begin position="390"/>
        <end position="438"/>
    </location>
</feature>
<evidence type="ECO:0000256" key="1">
    <source>
        <dbReference type="SAM" id="MobiDB-lite"/>
    </source>
</evidence>
<proteinExistence type="predicted"/>
<evidence type="ECO:0000313" key="4">
    <source>
        <dbReference type="Proteomes" id="UP000078237"/>
    </source>
</evidence>
<dbReference type="OrthoDB" id="4579964at2759"/>
<evidence type="ECO:0000259" key="2">
    <source>
        <dbReference type="Pfam" id="PF20516"/>
    </source>
</evidence>
<dbReference type="InterPro" id="IPR046797">
    <property type="entry name" value="PDDEXK_12"/>
</dbReference>
<dbReference type="EMBL" id="LCTW02000073">
    <property type="protein sequence ID" value="KXX79951.1"/>
    <property type="molecule type" value="Genomic_DNA"/>
</dbReference>
<protein>
    <recommendedName>
        <fullName evidence="2">PD-(D/E)XK nuclease-like domain-containing protein</fullName>
    </recommendedName>
</protein>